<organism evidence="1 2">
    <name type="scientific">Dallia pectoralis</name>
    <name type="common">Alaska blackfish</name>
    <dbReference type="NCBI Taxonomy" id="75939"/>
    <lineage>
        <taxon>Eukaryota</taxon>
        <taxon>Metazoa</taxon>
        <taxon>Chordata</taxon>
        <taxon>Craniata</taxon>
        <taxon>Vertebrata</taxon>
        <taxon>Euteleostomi</taxon>
        <taxon>Actinopterygii</taxon>
        <taxon>Neopterygii</taxon>
        <taxon>Teleostei</taxon>
        <taxon>Protacanthopterygii</taxon>
        <taxon>Esociformes</taxon>
        <taxon>Umbridae</taxon>
        <taxon>Dallia</taxon>
    </lineage>
</organism>
<keyword evidence="2" id="KW-1185">Reference proteome</keyword>
<dbReference type="Proteomes" id="UP001157502">
    <property type="component" value="Chromosome 12"/>
</dbReference>
<evidence type="ECO:0000313" key="1">
    <source>
        <dbReference type="EMBL" id="KAJ8003400.1"/>
    </source>
</evidence>
<proteinExistence type="predicted"/>
<protein>
    <submittedName>
        <fullName evidence="1">Uncharacterized protein</fullName>
    </submittedName>
</protein>
<sequence length="459" mass="51913">MSRVKLKKSPVTELSVMPGLTLWPVSVNASSPPNNTACDNLYDHRATARILMPLHYTLVLTMSFLGNALALHVIRPNLAKINSTTLYSANLAASDMLFTLALPLRIAYYALGFHWPLGEVLCQVTALLCYANTYAGVNFMTCMAADRFVAVVLPRRFARLRQARTVRYICIGVWVLVLVQTLPLLSMKMTRRELDGTTTCMEYPNFEGGVVQGLPYILICGVVMGYGIPVLIILCCYSALLWKLRLLARTEVSGRGQRLRRNRKASRLIVWVVFVFVVCFTPYHVNILQYMIRKLRYSPDCTQLLAFQVSLHITVCLMHLNPCLDPFVYFFACKGYKRRVMKVMKINLSASSSLKDSTNTCGESWYRARSRIEAGSAQAKTKVCHQPRSLSWFWTSTRSGLDTKDTEPLIQHRQANERKARLNVSKKKCLCFVQSANRKDGLLTQQDVVVVLLIRSDDS</sequence>
<reference evidence="1" key="1">
    <citation type="submission" date="2021-05" db="EMBL/GenBank/DDBJ databases">
        <authorList>
            <person name="Pan Q."/>
            <person name="Jouanno E."/>
            <person name="Zahm M."/>
            <person name="Klopp C."/>
            <person name="Cabau C."/>
            <person name="Louis A."/>
            <person name="Berthelot C."/>
            <person name="Parey E."/>
            <person name="Roest Crollius H."/>
            <person name="Montfort J."/>
            <person name="Robinson-Rechavi M."/>
            <person name="Bouchez O."/>
            <person name="Lampietro C."/>
            <person name="Lopez Roques C."/>
            <person name="Donnadieu C."/>
            <person name="Postlethwait J."/>
            <person name="Bobe J."/>
            <person name="Dillon D."/>
            <person name="Chandos A."/>
            <person name="von Hippel F."/>
            <person name="Guiguen Y."/>
        </authorList>
    </citation>
    <scope>NUCLEOTIDE SEQUENCE</scope>
    <source>
        <strain evidence="1">YG-Jan2019</strain>
    </source>
</reference>
<name>A0ACC2GIV9_DALPE</name>
<evidence type="ECO:0000313" key="2">
    <source>
        <dbReference type="Proteomes" id="UP001157502"/>
    </source>
</evidence>
<comment type="caution">
    <text evidence="1">The sequence shown here is derived from an EMBL/GenBank/DDBJ whole genome shotgun (WGS) entry which is preliminary data.</text>
</comment>
<accession>A0ACC2GIV9</accession>
<gene>
    <name evidence="1" type="ORF">DPEC_G00147930</name>
</gene>
<dbReference type="EMBL" id="CM055739">
    <property type="protein sequence ID" value="KAJ8003400.1"/>
    <property type="molecule type" value="Genomic_DNA"/>
</dbReference>